<dbReference type="AlphaFoldDB" id="A0A9X2H3D2"/>
<evidence type="ECO:0000313" key="6">
    <source>
        <dbReference type="Proteomes" id="UP001139722"/>
    </source>
</evidence>
<gene>
    <name evidence="5" type="ORF">BJ978_002484</name>
</gene>
<dbReference type="Pfam" id="PF13377">
    <property type="entry name" value="Peripla_BP_3"/>
    <property type="match status" value="1"/>
</dbReference>
<evidence type="ECO:0000259" key="4">
    <source>
        <dbReference type="PROSITE" id="PS50932"/>
    </source>
</evidence>
<dbReference type="InterPro" id="IPR046335">
    <property type="entry name" value="LacI/GalR-like_sensor"/>
</dbReference>
<evidence type="ECO:0000256" key="2">
    <source>
        <dbReference type="ARBA" id="ARBA00023125"/>
    </source>
</evidence>
<keyword evidence="6" id="KW-1185">Reference proteome</keyword>
<organism evidence="5 6">
    <name type="scientific">Agromyces terreus</name>
    <dbReference type="NCBI Taxonomy" id="424795"/>
    <lineage>
        <taxon>Bacteria</taxon>
        <taxon>Bacillati</taxon>
        <taxon>Actinomycetota</taxon>
        <taxon>Actinomycetes</taxon>
        <taxon>Micrococcales</taxon>
        <taxon>Microbacteriaceae</taxon>
        <taxon>Agromyces</taxon>
    </lineage>
</organism>
<evidence type="ECO:0000313" key="5">
    <source>
        <dbReference type="EMBL" id="MCP2371808.1"/>
    </source>
</evidence>
<accession>A0A9X2H3D2</accession>
<dbReference type="InterPro" id="IPR000843">
    <property type="entry name" value="HTH_LacI"/>
</dbReference>
<comment type="caution">
    <text evidence="5">The sequence shown here is derived from an EMBL/GenBank/DDBJ whole genome shotgun (WGS) entry which is preliminary data.</text>
</comment>
<dbReference type="RefSeq" id="WP_197738069.1">
    <property type="nucleotide sequence ID" value="NZ_BAAANU010000003.1"/>
</dbReference>
<keyword evidence="3" id="KW-0804">Transcription</keyword>
<dbReference type="GO" id="GO:0000976">
    <property type="term" value="F:transcription cis-regulatory region binding"/>
    <property type="evidence" value="ECO:0007669"/>
    <property type="project" value="TreeGrafter"/>
</dbReference>
<dbReference type="Proteomes" id="UP001139722">
    <property type="component" value="Unassembled WGS sequence"/>
</dbReference>
<dbReference type="Gene3D" id="3.40.50.2300">
    <property type="match status" value="2"/>
</dbReference>
<dbReference type="PANTHER" id="PTHR30146:SF153">
    <property type="entry name" value="LACTOSE OPERON REPRESSOR"/>
    <property type="match status" value="1"/>
</dbReference>
<dbReference type="PANTHER" id="PTHR30146">
    <property type="entry name" value="LACI-RELATED TRANSCRIPTIONAL REPRESSOR"/>
    <property type="match status" value="1"/>
</dbReference>
<evidence type="ECO:0000256" key="3">
    <source>
        <dbReference type="ARBA" id="ARBA00023163"/>
    </source>
</evidence>
<sequence length="319" mass="34087">MITTSEDVARHAGVSRATVSQILNGRGQRFAEATRDRVNRAARELGYEPSSAGRTLARGSSDFVIALIPHTTFGATLQDFFSRMTDELAAHGLTLVLRLSTPSTASLGRVIASMKPAAVFSLTRFTDEERALIGDRGVTGLDPSATNFFDYNHAIGLLQGRTLIAHGHRRLAFAHLADARQDPFGADREDGLREACREAGLPDPGSVGLDVTPDDAERALDELGGTGFAVACYNDDVATALLSAATRRGWQVPEDLALIGMDHTTLGRLTLPPLTTIDYDLEIAAEAAIHGILTITGHADTAERPERHARLRVIAGGSI</sequence>
<dbReference type="InterPro" id="IPR010982">
    <property type="entry name" value="Lambda_DNA-bd_dom_sf"/>
</dbReference>
<name>A0A9X2H3D2_9MICO</name>
<dbReference type="CDD" id="cd01392">
    <property type="entry name" value="HTH_LacI"/>
    <property type="match status" value="1"/>
</dbReference>
<dbReference type="Pfam" id="PF00356">
    <property type="entry name" value="LacI"/>
    <property type="match status" value="1"/>
</dbReference>
<dbReference type="SUPFAM" id="SSF47413">
    <property type="entry name" value="lambda repressor-like DNA-binding domains"/>
    <property type="match status" value="1"/>
</dbReference>
<keyword evidence="2 5" id="KW-0238">DNA-binding</keyword>
<feature type="domain" description="HTH lacI-type" evidence="4">
    <location>
        <begin position="3"/>
        <end position="58"/>
    </location>
</feature>
<dbReference type="SUPFAM" id="SSF53822">
    <property type="entry name" value="Periplasmic binding protein-like I"/>
    <property type="match status" value="1"/>
</dbReference>
<dbReference type="EMBL" id="JAMZDY010000001">
    <property type="protein sequence ID" value="MCP2371808.1"/>
    <property type="molecule type" value="Genomic_DNA"/>
</dbReference>
<keyword evidence="1" id="KW-0805">Transcription regulation</keyword>
<dbReference type="GO" id="GO:0003700">
    <property type="term" value="F:DNA-binding transcription factor activity"/>
    <property type="evidence" value="ECO:0007669"/>
    <property type="project" value="TreeGrafter"/>
</dbReference>
<dbReference type="PROSITE" id="PS50932">
    <property type="entry name" value="HTH_LACI_2"/>
    <property type="match status" value="1"/>
</dbReference>
<evidence type="ECO:0000256" key="1">
    <source>
        <dbReference type="ARBA" id="ARBA00023015"/>
    </source>
</evidence>
<dbReference type="Gene3D" id="1.10.260.40">
    <property type="entry name" value="lambda repressor-like DNA-binding domains"/>
    <property type="match status" value="1"/>
</dbReference>
<dbReference type="CDD" id="cd06267">
    <property type="entry name" value="PBP1_LacI_sugar_binding-like"/>
    <property type="match status" value="1"/>
</dbReference>
<dbReference type="InterPro" id="IPR028082">
    <property type="entry name" value="Peripla_BP_I"/>
</dbReference>
<dbReference type="SMART" id="SM00354">
    <property type="entry name" value="HTH_LACI"/>
    <property type="match status" value="1"/>
</dbReference>
<proteinExistence type="predicted"/>
<protein>
    <submittedName>
        <fullName evidence="5">DNA-binding LacI/PurR family transcriptional regulator</fullName>
    </submittedName>
</protein>
<reference evidence="5" key="1">
    <citation type="submission" date="2022-06" db="EMBL/GenBank/DDBJ databases">
        <title>Sequencing the genomes of 1000 actinobacteria strains.</title>
        <authorList>
            <person name="Klenk H.-P."/>
        </authorList>
    </citation>
    <scope>NUCLEOTIDE SEQUENCE</scope>
    <source>
        <strain evidence="5">DSM 22016</strain>
    </source>
</reference>